<dbReference type="PANTHER" id="PTHR44688">
    <property type="entry name" value="DNA-BINDING TRANSCRIPTIONAL ACTIVATOR DEVR_DOSR"/>
    <property type="match status" value="1"/>
</dbReference>
<dbReference type="PRINTS" id="PR00038">
    <property type="entry name" value="HTHLUXR"/>
</dbReference>
<dbReference type="EMBL" id="PZKF01000009">
    <property type="protein sequence ID" value="PTE18155.1"/>
    <property type="molecule type" value="Genomic_DNA"/>
</dbReference>
<evidence type="ECO:0000313" key="8">
    <source>
        <dbReference type="Proteomes" id="UP000241899"/>
    </source>
</evidence>
<proteinExistence type="predicted"/>
<dbReference type="InterPro" id="IPR000792">
    <property type="entry name" value="Tscrpt_reg_LuxR_C"/>
</dbReference>
<dbReference type="InterPro" id="IPR001789">
    <property type="entry name" value="Sig_transdc_resp-reg_receiver"/>
</dbReference>
<keyword evidence="8" id="KW-1185">Reference proteome</keyword>
<dbReference type="PROSITE" id="PS50110">
    <property type="entry name" value="RESPONSE_REGULATORY"/>
    <property type="match status" value="1"/>
</dbReference>
<dbReference type="Gene3D" id="1.10.10.10">
    <property type="entry name" value="Winged helix-like DNA-binding domain superfamily/Winged helix DNA-binding domain"/>
    <property type="match status" value="1"/>
</dbReference>
<keyword evidence="2 7" id="KW-0238">DNA-binding</keyword>
<dbReference type="OrthoDB" id="9782655at2"/>
<reference evidence="7 8" key="1">
    <citation type="submission" date="2018-03" db="EMBL/GenBank/DDBJ databases">
        <title>Rhodobacter veldkampii.</title>
        <authorList>
            <person name="Meyer T.E."/>
            <person name="Miller S."/>
            <person name="Lodha T."/>
            <person name="Gandham S."/>
            <person name="Chintalapati S."/>
            <person name="Chintalapati V.R."/>
        </authorList>
    </citation>
    <scope>NUCLEOTIDE SEQUENCE [LARGE SCALE GENOMIC DNA]</scope>
    <source>
        <strain evidence="7 8">DSM 11550</strain>
    </source>
</reference>
<feature type="domain" description="Response regulatory" evidence="6">
    <location>
        <begin position="10"/>
        <end position="124"/>
    </location>
</feature>
<dbReference type="Pfam" id="PF00072">
    <property type="entry name" value="Response_reg"/>
    <property type="match status" value="1"/>
</dbReference>
<feature type="modified residue" description="4-aspartylphosphate" evidence="4">
    <location>
        <position position="59"/>
    </location>
</feature>
<evidence type="ECO:0000256" key="1">
    <source>
        <dbReference type="ARBA" id="ARBA00023015"/>
    </source>
</evidence>
<keyword evidence="4" id="KW-0597">Phosphoprotein</keyword>
<keyword evidence="3" id="KW-0804">Transcription</keyword>
<dbReference type="RefSeq" id="WP_107324330.1">
    <property type="nucleotide sequence ID" value="NZ_NHSP01000047.1"/>
</dbReference>
<dbReference type="Gene3D" id="3.40.50.2300">
    <property type="match status" value="1"/>
</dbReference>
<dbReference type="Pfam" id="PF00196">
    <property type="entry name" value="GerE"/>
    <property type="match status" value="1"/>
</dbReference>
<organism evidence="7 8">
    <name type="scientific">Phaeovulum veldkampii DSM 11550</name>
    <dbReference type="NCBI Taxonomy" id="1185920"/>
    <lineage>
        <taxon>Bacteria</taxon>
        <taxon>Pseudomonadati</taxon>
        <taxon>Pseudomonadota</taxon>
        <taxon>Alphaproteobacteria</taxon>
        <taxon>Rhodobacterales</taxon>
        <taxon>Paracoccaceae</taxon>
        <taxon>Phaeovulum</taxon>
    </lineage>
</organism>
<evidence type="ECO:0000256" key="3">
    <source>
        <dbReference type="ARBA" id="ARBA00023163"/>
    </source>
</evidence>
<dbReference type="InterPro" id="IPR036388">
    <property type="entry name" value="WH-like_DNA-bd_sf"/>
</dbReference>
<dbReference type="SMART" id="SM00448">
    <property type="entry name" value="REC"/>
    <property type="match status" value="1"/>
</dbReference>
<dbReference type="GO" id="GO:0006355">
    <property type="term" value="P:regulation of DNA-templated transcription"/>
    <property type="evidence" value="ECO:0007669"/>
    <property type="project" value="InterPro"/>
</dbReference>
<evidence type="ECO:0000256" key="2">
    <source>
        <dbReference type="ARBA" id="ARBA00023125"/>
    </source>
</evidence>
<gene>
    <name evidence="7" type="ORF">C5F46_05335</name>
</gene>
<dbReference type="PROSITE" id="PS00622">
    <property type="entry name" value="HTH_LUXR_1"/>
    <property type="match status" value="1"/>
</dbReference>
<evidence type="ECO:0000259" key="5">
    <source>
        <dbReference type="PROSITE" id="PS50043"/>
    </source>
</evidence>
<dbReference type="InterPro" id="IPR011006">
    <property type="entry name" value="CheY-like_superfamily"/>
</dbReference>
<dbReference type="Proteomes" id="UP000241899">
    <property type="component" value="Unassembled WGS sequence"/>
</dbReference>
<evidence type="ECO:0000259" key="6">
    <source>
        <dbReference type="PROSITE" id="PS50110"/>
    </source>
</evidence>
<comment type="caution">
    <text evidence="7">The sequence shown here is derived from an EMBL/GenBank/DDBJ whole genome shotgun (WGS) entry which is preliminary data.</text>
</comment>
<dbReference type="PANTHER" id="PTHR44688:SF16">
    <property type="entry name" value="DNA-BINDING TRANSCRIPTIONAL ACTIVATOR DEVR_DOSR"/>
    <property type="match status" value="1"/>
</dbReference>
<dbReference type="CDD" id="cd17537">
    <property type="entry name" value="REC_FixJ"/>
    <property type="match status" value="1"/>
</dbReference>
<keyword evidence="1" id="KW-0805">Transcription regulation</keyword>
<evidence type="ECO:0000313" key="7">
    <source>
        <dbReference type="EMBL" id="PTE18155.1"/>
    </source>
</evidence>
<name>A0A2T4JJU2_9RHOB</name>
<feature type="domain" description="HTH luxR-type" evidence="5">
    <location>
        <begin position="140"/>
        <end position="205"/>
    </location>
</feature>
<dbReference type="SMART" id="SM00421">
    <property type="entry name" value="HTH_LUXR"/>
    <property type="match status" value="1"/>
</dbReference>
<sequence length="218" mass="23725">MTPFDLGSAVVHIVDDDPAIRDALSWLFSSRGIGAREWDSAEAFLAALPLPACSCVLLDVRMTGLSGPEAFERLRAAGCDAPVIFLTGHANVPVAVQALKTGAFDFVEKPFNDNQIVDLALAALAKHADGRAERRERHEMIARRDALSPREREVLTLMLQGLMNKEIADRLEIAMRTVEVHRARVLTKMNARNAIDLAAQFAAARIAPDPPTTLNPAP</sequence>
<evidence type="ECO:0000256" key="4">
    <source>
        <dbReference type="PROSITE-ProRule" id="PRU00169"/>
    </source>
</evidence>
<dbReference type="PROSITE" id="PS50043">
    <property type="entry name" value="HTH_LUXR_2"/>
    <property type="match status" value="1"/>
</dbReference>
<dbReference type="AlphaFoldDB" id="A0A2T4JJU2"/>
<dbReference type="CDD" id="cd06170">
    <property type="entry name" value="LuxR_C_like"/>
    <property type="match status" value="1"/>
</dbReference>
<dbReference type="SUPFAM" id="SSF52172">
    <property type="entry name" value="CheY-like"/>
    <property type="match status" value="1"/>
</dbReference>
<accession>A0A2T4JJU2</accession>
<protein>
    <submittedName>
        <fullName evidence="7">DNA-binding response regulator</fullName>
    </submittedName>
</protein>
<dbReference type="GO" id="GO:0000160">
    <property type="term" value="P:phosphorelay signal transduction system"/>
    <property type="evidence" value="ECO:0007669"/>
    <property type="project" value="InterPro"/>
</dbReference>
<dbReference type="GO" id="GO:0003677">
    <property type="term" value="F:DNA binding"/>
    <property type="evidence" value="ECO:0007669"/>
    <property type="project" value="UniProtKB-KW"/>
</dbReference>